<dbReference type="AlphaFoldDB" id="A0A164LHL4"/>
<gene>
    <name evidence="1" type="ORF">APZ42_033006</name>
</gene>
<evidence type="ECO:0000313" key="1">
    <source>
        <dbReference type="EMBL" id="KZS04117.1"/>
    </source>
</evidence>
<dbReference type="EMBL" id="LRGB01003132">
    <property type="protein sequence ID" value="KZS04117.1"/>
    <property type="molecule type" value="Genomic_DNA"/>
</dbReference>
<comment type="caution">
    <text evidence="1">The sequence shown here is derived from an EMBL/GenBank/DDBJ whole genome shotgun (WGS) entry which is preliminary data.</text>
</comment>
<proteinExistence type="predicted"/>
<protein>
    <submittedName>
        <fullName evidence="1">Uncharacterized protein</fullName>
    </submittedName>
</protein>
<dbReference type="Proteomes" id="UP000076858">
    <property type="component" value="Unassembled WGS sequence"/>
</dbReference>
<organism evidence="1 2">
    <name type="scientific">Daphnia magna</name>
    <dbReference type="NCBI Taxonomy" id="35525"/>
    <lineage>
        <taxon>Eukaryota</taxon>
        <taxon>Metazoa</taxon>
        <taxon>Ecdysozoa</taxon>
        <taxon>Arthropoda</taxon>
        <taxon>Crustacea</taxon>
        <taxon>Branchiopoda</taxon>
        <taxon>Diplostraca</taxon>
        <taxon>Cladocera</taxon>
        <taxon>Anomopoda</taxon>
        <taxon>Daphniidae</taxon>
        <taxon>Daphnia</taxon>
    </lineage>
</organism>
<reference evidence="1 2" key="1">
    <citation type="submission" date="2016-03" db="EMBL/GenBank/DDBJ databases">
        <title>EvidentialGene: Evidence-directed Construction of Genes on Genomes.</title>
        <authorList>
            <person name="Gilbert D.G."/>
            <person name="Choi J.-H."/>
            <person name="Mockaitis K."/>
            <person name="Colbourne J."/>
            <person name="Pfrender M."/>
        </authorList>
    </citation>
    <scope>NUCLEOTIDE SEQUENCE [LARGE SCALE GENOMIC DNA]</scope>
    <source>
        <strain evidence="1 2">Xinb3</strain>
        <tissue evidence="1">Complete organism</tissue>
    </source>
</reference>
<sequence length="69" mass="8164">MKTMYQSSKSVISSLFFSDTCELIEWEIFNVCLQWRSWLAHGTYKTVYLFGQVSRRIKGECRVFTGKQL</sequence>
<keyword evidence="2" id="KW-1185">Reference proteome</keyword>
<name>A0A164LHL4_9CRUS</name>
<evidence type="ECO:0000313" key="2">
    <source>
        <dbReference type="Proteomes" id="UP000076858"/>
    </source>
</evidence>
<accession>A0A164LHL4</accession>